<organism evidence="1 2">
    <name type="scientific">Cichorium intybus</name>
    <name type="common">Chicory</name>
    <dbReference type="NCBI Taxonomy" id="13427"/>
    <lineage>
        <taxon>Eukaryota</taxon>
        <taxon>Viridiplantae</taxon>
        <taxon>Streptophyta</taxon>
        <taxon>Embryophyta</taxon>
        <taxon>Tracheophyta</taxon>
        <taxon>Spermatophyta</taxon>
        <taxon>Magnoliopsida</taxon>
        <taxon>eudicotyledons</taxon>
        <taxon>Gunneridae</taxon>
        <taxon>Pentapetalae</taxon>
        <taxon>asterids</taxon>
        <taxon>campanulids</taxon>
        <taxon>Asterales</taxon>
        <taxon>Asteraceae</taxon>
        <taxon>Cichorioideae</taxon>
        <taxon>Cichorieae</taxon>
        <taxon>Cichoriinae</taxon>
        <taxon>Cichorium</taxon>
    </lineage>
</organism>
<comment type="caution">
    <text evidence="1">The sequence shown here is derived from an EMBL/GenBank/DDBJ whole genome shotgun (WGS) entry which is preliminary data.</text>
</comment>
<keyword evidence="2" id="KW-1185">Reference proteome</keyword>
<protein>
    <submittedName>
        <fullName evidence="1">Uncharacterized protein</fullName>
    </submittedName>
</protein>
<name>A0ACB9FBR8_CICIN</name>
<dbReference type="EMBL" id="CM042011">
    <property type="protein sequence ID" value="KAI3768734.1"/>
    <property type="molecule type" value="Genomic_DNA"/>
</dbReference>
<gene>
    <name evidence="1" type="ORF">L2E82_19564</name>
</gene>
<sequence length="142" mass="16312">MKPGALPLPPSIDWTEHMCALPLPPFFICVCLFPISIVRSEANNAFPFFLDQRKGMSSVCNPLTRFPALNRLSNPMAFLPLRSRYSLSRLPSPPTQPPLVDLRCGPASLQLGNEREETGKRWRDREMRKRVDEATDWSYYQF</sequence>
<reference evidence="2" key="1">
    <citation type="journal article" date="2022" name="Mol. Ecol. Resour.">
        <title>The genomes of chicory, endive, great burdock and yacon provide insights into Asteraceae palaeo-polyploidization history and plant inulin production.</title>
        <authorList>
            <person name="Fan W."/>
            <person name="Wang S."/>
            <person name="Wang H."/>
            <person name="Wang A."/>
            <person name="Jiang F."/>
            <person name="Liu H."/>
            <person name="Zhao H."/>
            <person name="Xu D."/>
            <person name="Zhang Y."/>
        </authorList>
    </citation>
    <scope>NUCLEOTIDE SEQUENCE [LARGE SCALE GENOMIC DNA]</scope>
    <source>
        <strain evidence="2">cv. Punajuju</strain>
    </source>
</reference>
<proteinExistence type="predicted"/>
<dbReference type="Proteomes" id="UP001055811">
    <property type="component" value="Linkage Group LG03"/>
</dbReference>
<accession>A0ACB9FBR8</accession>
<evidence type="ECO:0000313" key="1">
    <source>
        <dbReference type="EMBL" id="KAI3768734.1"/>
    </source>
</evidence>
<reference evidence="1 2" key="2">
    <citation type="journal article" date="2022" name="Mol. Ecol. Resour.">
        <title>The genomes of chicory, endive, great burdock and yacon provide insights into Asteraceae paleo-polyploidization history and plant inulin production.</title>
        <authorList>
            <person name="Fan W."/>
            <person name="Wang S."/>
            <person name="Wang H."/>
            <person name="Wang A."/>
            <person name="Jiang F."/>
            <person name="Liu H."/>
            <person name="Zhao H."/>
            <person name="Xu D."/>
            <person name="Zhang Y."/>
        </authorList>
    </citation>
    <scope>NUCLEOTIDE SEQUENCE [LARGE SCALE GENOMIC DNA]</scope>
    <source>
        <strain evidence="2">cv. Punajuju</strain>
        <tissue evidence="1">Leaves</tissue>
    </source>
</reference>
<evidence type="ECO:0000313" key="2">
    <source>
        <dbReference type="Proteomes" id="UP001055811"/>
    </source>
</evidence>